<organism evidence="1 2">
    <name type="scientific">Candidatus Sarcina troglodytae</name>
    <dbReference type="NCBI Taxonomy" id="2726954"/>
    <lineage>
        <taxon>Bacteria</taxon>
        <taxon>Bacillati</taxon>
        <taxon>Bacillota</taxon>
        <taxon>Clostridia</taxon>
        <taxon>Eubacteriales</taxon>
        <taxon>Clostridiaceae</taxon>
        <taxon>Sarcina</taxon>
    </lineage>
</organism>
<dbReference type="EMBL" id="CP051754">
    <property type="protein sequence ID" value="QPJ84789.1"/>
    <property type="molecule type" value="Genomic_DNA"/>
</dbReference>
<proteinExistence type="predicted"/>
<accession>A0ACD1BBK0</accession>
<keyword evidence="2" id="KW-1185">Reference proteome</keyword>
<sequence>MKKRDMILFFISSLKNRIFIAILILFLISMGGIILSTHNNFSSNNLNNKTILAQKEIKQNANDNKIDKNSISNPNLETQVSAMKRNYLNELSKINEKANALINGNIDDTQYEINQSSVQAYNLWNNELNKIYSNLKTTLTSEEMLKLQKEEINWIIYKEKIIKKDSINYEGGSVYDSALNIKLANLTKERCYYLVNNYIKV</sequence>
<evidence type="ECO:0000313" key="1">
    <source>
        <dbReference type="EMBL" id="QPJ84789.1"/>
    </source>
</evidence>
<gene>
    <name evidence="1" type="ORF">HH195_02215</name>
</gene>
<dbReference type="Proteomes" id="UP000594603">
    <property type="component" value="Chromosome"/>
</dbReference>
<reference evidence="1" key="1">
    <citation type="submission" date="2020-04" db="EMBL/GenBank/DDBJ databases">
        <title>A novel bacterium ('Candidatus Sarcina troglodytae' sp. nov.) linked to a protracted, uniformly lethal epizootic among sanctuary western chimpanzees (Pan troglodytes verus) in Sierra Leone.</title>
        <authorList>
            <person name="Owens L.A."/>
            <person name="Colitti B."/>
            <person name="Hirji I."/>
            <person name="Pizaro A."/>
            <person name="Jaffe J.E."/>
            <person name="Moittie S."/>
            <person name="Bishop-Lilly K.A."/>
            <person name="Estrella L.A."/>
            <person name="Voegtly L.J."/>
            <person name="Kuhn J.H."/>
            <person name="Suen G."/>
            <person name="Deblois C.L."/>
            <person name="Dunn C."/>
            <person name="Juan-Salles C."/>
            <person name="Goldberg T.L."/>
        </authorList>
    </citation>
    <scope>NUCLEOTIDE SEQUENCE</scope>
    <source>
        <strain evidence="1">JB2</strain>
    </source>
</reference>
<name>A0ACD1BBK0_9CLOT</name>
<evidence type="ECO:0000313" key="2">
    <source>
        <dbReference type="Proteomes" id="UP000594603"/>
    </source>
</evidence>
<protein>
    <submittedName>
        <fullName evidence="1">DUF1311 domain-containing protein</fullName>
    </submittedName>
</protein>